<comment type="subcellular location">
    <subcellularLocation>
        <location evidence="1">Membrane</location>
        <topology evidence="1">Multi-pass membrane protein</topology>
    </subcellularLocation>
</comment>
<name>A0A1Z3M221_BREDI</name>
<keyword evidence="2 5" id="KW-0812">Transmembrane</keyword>
<gene>
    <name evidence="7" type="ORF">CD943_16380</name>
</gene>
<evidence type="ECO:0000256" key="3">
    <source>
        <dbReference type="ARBA" id="ARBA00022989"/>
    </source>
</evidence>
<dbReference type="InterPro" id="IPR044880">
    <property type="entry name" value="NCX_ion-bd_dom_sf"/>
</dbReference>
<feature type="transmembrane region" description="Helical" evidence="5">
    <location>
        <begin position="248"/>
        <end position="271"/>
    </location>
</feature>
<dbReference type="Pfam" id="PF01699">
    <property type="entry name" value="Na_Ca_ex"/>
    <property type="match status" value="2"/>
</dbReference>
<reference evidence="7 8" key="2">
    <citation type="submission" date="2017-06" db="EMBL/GenBank/DDBJ databases">
        <authorList>
            <person name="Kim H.J."/>
            <person name="Triplett B.A."/>
        </authorList>
    </citation>
    <scope>NUCLEOTIDE SEQUENCE [LARGE SCALE GENOMIC DNA]</scope>
    <source>
        <strain evidence="7 8">BZC3</strain>
    </source>
</reference>
<protein>
    <submittedName>
        <fullName evidence="7">Sodium:calcium antiporter</fullName>
    </submittedName>
</protein>
<feature type="transmembrane region" description="Helical" evidence="5">
    <location>
        <begin position="217"/>
        <end position="241"/>
    </location>
</feature>
<dbReference type="NCBIfam" id="TIGR00367">
    <property type="entry name" value="calcium/sodium antiporter"/>
    <property type="match status" value="1"/>
</dbReference>
<organism evidence="7 8">
    <name type="scientific">Brevundimonas diminuta</name>
    <name type="common">Pseudomonas diminuta</name>
    <dbReference type="NCBI Taxonomy" id="293"/>
    <lineage>
        <taxon>Bacteria</taxon>
        <taxon>Pseudomonadati</taxon>
        <taxon>Pseudomonadota</taxon>
        <taxon>Alphaproteobacteria</taxon>
        <taxon>Caulobacterales</taxon>
        <taxon>Caulobacteraceae</taxon>
        <taxon>Brevundimonas</taxon>
    </lineage>
</organism>
<reference evidence="7 8" key="1">
    <citation type="submission" date="2017-06" db="EMBL/GenBank/DDBJ databases">
        <title>Biodegradation of gentamicin by bacterial consortia AMQD4 in synthetic medium and raw gentamicin sewage.</title>
        <authorList>
            <person name="Chang H."/>
            <person name="Feng Y."/>
            <person name="Li Z."/>
            <person name="Xue J."/>
            <person name="Cheng D."/>
        </authorList>
    </citation>
    <scope>NUCLEOTIDE SEQUENCE [LARGE SCALE GENOMIC DNA]</scope>
    <source>
        <strain evidence="7 8">BZC3</strain>
    </source>
</reference>
<proteinExistence type="predicted"/>
<evidence type="ECO:0000313" key="8">
    <source>
        <dbReference type="Proteomes" id="UP000197024"/>
    </source>
</evidence>
<feature type="transmembrane region" description="Helical" evidence="5">
    <location>
        <begin position="6"/>
        <end position="27"/>
    </location>
</feature>
<evidence type="ECO:0000256" key="2">
    <source>
        <dbReference type="ARBA" id="ARBA00022692"/>
    </source>
</evidence>
<sequence>MLADAFFLLLGLVLLIAGGDLLVRGAVRIAERLSLSPMLIGLTVVGMGTSMPELAASVQASLAGSPGIAIGNIVGSNIANALLILGIAALITPIAVKTRTLWRDGGIGTLAVLALLAAGATVGLSREAGIIFLIAMGGYVYYAYRQERLGAPHSAAYDRAVAMEEIDPALIPQEQSGGRLSVAILLFLVGLVLIVSGGSLLVDGAIKIAEQLGVSDAVIGLTIVAVGTSFPELVTSAVAAYRKEGDIALGNVLGSNIYNILFIGGITGVVAPTEVPASMMAFDLLLLVAVSLVVMVFAFSGGRLSRNEGFALVASYAAYTAYTVGMF</sequence>
<feature type="transmembrane region" description="Helical" evidence="5">
    <location>
        <begin position="39"/>
        <end position="58"/>
    </location>
</feature>
<dbReference type="EMBL" id="CP021995">
    <property type="protein sequence ID" value="ASD28337.1"/>
    <property type="molecule type" value="Genomic_DNA"/>
</dbReference>
<dbReference type="Gene3D" id="1.20.1420.30">
    <property type="entry name" value="NCX, central ion-binding region"/>
    <property type="match status" value="2"/>
</dbReference>
<dbReference type="InterPro" id="IPR004481">
    <property type="entry name" value="K/Na/Ca-exchanger"/>
</dbReference>
<dbReference type="PANTHER" id="PTHR10846:SF8">
    <property type="entry name" value="INNER MEMBRANE PROTEIN YRBG"/>
    <property type="match status" value="1"/>
</dbReference>
<feature type="domain" description="Sodium/calcium exchanger membrane region" evidence="6">
    <location>
        <begin position="6"/>
        <end position="144"/>
    </location>
</feature>
<evidence type="ECO:0000256" key="5">
    <source>
        <dbReference type="SAM" id="Phobius"/>
    </source>
</evidence>
<dbReference type="GO" id="GO:0005262">
    <property type="term" value="F:calcium channel activity"/>
    <property type="evidence" value="ECO:0007669"/>
    <property type="project" value="TreeGrafter"/>
</dbReference>
<dbReference type="InterPro" id="IPR004837">
    <property type="entry name" value="NaCa_Exmemb"/>
</dbReference>
<keyword evidence="4 5" id="KW-0472">Membrane</keyword>
<evidence type="ECO:0000256" key="1">
    <source>
        <dbReference type="ARBA" id="ARBA00004141"/>
    </source>
</evidence>
<dbReference type="GO" id="GO:0008273">
    <property type="term" value="F:calcium, potassium:sodium antiporter activity"/>
    <property type="evidence" value="ECO:0007669"/>
    <property type="project" value="TreeGrafter"/>
</dbReference>
<dbReference type="GO" id="GO:0006874">
    <property type="term" value="P:intracellular calcium ion homeostasis"/>
    <property type="evidence" value="ECO:0007669"/>
    <property type="project" value="TreeGrafter"/>
</dbReference>
<evidence type="ECO:0000313" key="7">
    <source>
        <dbReference type="EMBL" id="ASD28337.1"/>
    </source>
</evidence>
<accession>A0A1Z3M221</accession>
<evidence type="ECO:0000259" key="6">
    <source>
        <dbReference type="Pfam" id="PF01699"/>
    </source>
</evidence>
<dbReference type="RefSeq" id="WP_088411776.1">
    <property type="nucleotide sequence ID" value="NZ_CP021995.1"/>
</dbReference>
<dbReference type="AlphaFoldDB" id="A0A1Z3M221"/>
<feature type="transmembrane region" description="Helical" evidence="5">
    <location>
        <begin position="128"/>
        <end position="144"/>
    </location>
</feature>
<feature type="domain" description="Sodium/calcium exchanger membrane region" evidence="6">
    <location>
        <begin position="183"/>
        <end position="323"/>
    </location>
</feature>
<keyword evidence="3 5" id="KW-1133">Transmembrane helix</keyword>
<feature type="transmembrane region" description="Helical" evidence="5">
    <location>
        <begin position="277"/>
        <end position="299"/>
    </location>
</feature>
<dbReference type="PANTHER" id="PTHR10846">
    <property type="entry name" value="SODIUM/POTASSIUM/CALCIUM EXCHANGER"/>
    <property type="match status" value="1"/>
</dbReference>
<dbReference type="Proteomes" id="UP000197024">
    <property type="component" value="Chromosome"/>
</dbReference>
<evidence type="ECO:0000256" key="4">
    <source>
        <dbReference type="ARBA" id="ARBA00023136"/>
    </source>
</evidence>
<feature type="transmembrane region" description="Helical" evidence="5">
    <location>
        <begin position="180"/>
        <end position="202"/>
    </location>
</feature>
<dbReference type="GO" id="GO:0005886">
    <property type="term" value="C:plasma membrane"/>
    <property type="evidence" value="ECO:0007669"/>
    <property type="project" value="TreeGrafter"/>
</dbReference>
<feature type="transmembrane region" description="Helical" evidence="5">
    <location>
        <begin position="105"/>
        <end position="122"/>
    </location>
</feature>